<evidence type="ECO:0000313" key="3">
    <source>
        <dbReference type="Proteomes" id="UP000563523"/>
    </source>
</evidence>
<comment type="caution">
    <text evidence="2">The sequence shown here is derived from an EMBL/GenBank/DDBJ whole genome shotgun (WGS) entry which is preliminary data.</text>
</comment>
<feature type="domain" description="Transcription regulator PadR N-terminal" evidence="1">
    <location>
        <begin position="19"/>
        <end position="64"/>
    </location>
</feature>
<dbReference type="InterPro" id="IPR005149">
    <property type="entry name" value="Tscrpt_reg_PadR_N"/>
</dbReference>
<dbReference type="SUPFAM" id="SSF46785">
    <property type="entry name" value="Winged helix' DNA-binding domain"/>
    <property type="match status" value="1"/>
</dbReference>
<dbReference type="AlphaFoldDB" id="A0A850R0I9"/>
<evidence type="ECO:0000313" key="2">
    <source>
        <dbReference type="EMBL" id="NVY96579.1"/>
    </source>
</evidence>
<dbReference type="InterPro" id="IPR036388">
    <property type="entry name" value="WH-like_DNA-bd_sf"/>
</dbReference>
<dbReference type="Pfam" id="PF03551">
    <property type="entry name" value="PadR"/>
    <property type="match status" value="1"/>
</dbReference>
<proteinExistence type="predicted"/>
<accession>A0A850R0I9</accession>
<keyword evidence="3" id="KW-1185">Reference proteome</keyword>
<dbReference type="InterPro" id="IPR036390">
    <property type="entry name" value="WH_DNA-bd_sf"/>
</dbReference>
<reference evidence="2 3" key="1">
    <citation type="submission" date="2020-06" db="EMBL/GenBank/DDBJ databases">
        <authorList>
            <person name="Kang J."/>
        </authorList>
    </citation>
    <scope>NUCLEOTIDE SEQUENCE [LARGE SCALE GENOMIC DNA]</scope>
    <source>
        <strain evidence="2 3">DCY120</strain>
    </source>
</reference>
<organism evidence="2 3">
    <name type="scientific">Bombilactobacillus apium</name>
    <dbReference type="NCBI Taxonomy" id="2675299"/>
    <lineage>
        <taxon>Bacteria</taxon>
        <taxon>Bacillati</taxon>
        <taxon>Bacillota</taxon>
        <taxon>Bacilli</taxon>
        <taxon>Lactobacillales</taxon>
        <taxon>Lactobacillaceae</taxon>
        <taxon>Bombilactobacillus</taxon>
    </lineage>
</organism>
<protein>
    <submittedName>
        <fullName evidence="2">PadR family transcriptional regulator</fullName>
    </submittedName>
</protein>
<dbReference type="Gene3D" id="1.10.10.10">
    <property type="entry name" value="Winged helix-like DNA-binding domain superfamily/Winged helix DNA-binding domain"/>
    <property type="match status" value="1"/>
</dbReference>
<dbReference type="RefSeq" id="WP_176942743.1">
    <property type="nucleotide sequence ID" value="NZ_JABZEC010000004.1"/>
</dbReference>
<name>A0A850R0I9_9LACO</name>
<sequence>MNPQLKKGLLDVCVLAQLQRSESTLYTILKRLLAQGAITVKKQIYHSHVRKYYRITAIGEDKITQFIADWDSVEAIVHFIQEGAVDDKS</sequence>
<dbReference type="Proteomes" id="UP000563523">
    <property type="component" value="Unassembled WGS sequence"/>
</dbReference>
<dbReference type="EMBL" id="JABZEC010000004">
    <property type="protein sequence ID" value="NVY96579.1"/>
    <property type="molecule type" value="Genomic_DNA"/>
</dbReference>
<gene>
    <name evidence="2" type="ORF">HU830_05290</name>
</gene>
<evidence type="ECO:0000259" key="1">
    <source>
        <dbReference type="Pfam" id="PF03551"/>
    </source>
</evidence>